<proteinExistence type="predicted"/>
<organism evidence="1 2">
    <name type="scientific">Candidatus Faecenecus gallistercoris</name>
    <dbReference type="NCBI Taxonomy" id="2840793"/>
    <lineage>
        <taxon>Bacteria</taxon>
        <taxon>Bacillati</taxon>
        <taxon>Bacillota</taxon>
        <taxon>Bacillota incertae sedis</taxon>
        <taxon>Candidatus Faecenecus</taxon>
    </lineage>
</organism>
<name>A0A9D0YZ68_9FIRM</name>
<sequence length="213" mass="23130">MTNQATKQVLLTVLAVGILVVAAVGVSFAAFTYSKSGTTNNIIRTGQIYFRYNEPSSGISLLNAIPIPDYDGTHQIGEGNVFDFGVTSTIKGNTTIDYEIVLEGSESNTLDENKIKVYLVEVEDSNTDVANEKVLLEPTYLSDLPASESKEGAKLLYVGTASEGDNIVKNYRFKMWIPEIDGDGHEITLSTLESNSSASEESNLKIGIYAKQQ</sequence>
<accession>A0A9D0YZ68</accession>
<comment type="caution">
    <text evidence="1">The sequence shown here is derived from an EMBL/GenBank/DDBJ whole genome shotgun (WGS) entry which is preliminary data.</text>
</comment>
<reference evidence="1" key="1">
    <citation type="submission" date="2020-10" db="EMBL/GenBank/DDBJ databases">
        <authorList>
            <person name="Gilroy R."/>
        </authorList>
    </citation>
    <scope>NUCLEOTIDE SEQUENCE</scope>
    <source>
        <strain evidence="1">CHK165-10780</strain>
    </source>
</reference>
<gene>
    <name evidence="1" type="ORF">IAC85_04090</name>
</gene>
<evidence type="ECO:0000313" key="2">
    <source>
        <dbReference type="Proteomes" id="UP000886725"/>
    </source>
</evidence>
<evidence type="ECO:0000313" key="1">
    <source>
        <dbReference type="EMBL" id="HIQ64901.1"/>
    </source>
</evidence>
<protein>
    <submittedName>
        <fullName evidence="1">Uncharacterized protein</fullName>
    </submittedName>
</protein>
<dbReference type="EMBL" id="DVFU01000079">
    <property type="protein sequence ID" value="HIQ64901.1"/>
    <property type="molecule type" value="Genomic_DNA"/>
</dbReference>
<dbReference type="AlphaFoldDB" id="A0A9D0YZ68"/>
<dbReference type="Proteomes" id="UP000886725">
    <property type="component" value="Unassembled WGS sequence"/>
</dbReference>
<reference evidence="1" key="2">
    <citation type="journal article" date="2021" name="PeerJ">
        <title>Extensive microbial diversity within the chicken gut microbiome revealed by metagenomics and culture.</title>
        <authorList>
            <person name="Gilroy R."/>
            <person name="Ravi A."/>
            <person name="Getino M."/>
            <person name="Pursley I."/>
            <person name="Horton D.L."/>
            <person name="Alikhan N.F."/>
            <person name="Baker D."/>
            <person name="Gharbi K."/>
            <person name="Hall N."/>
            <person name="Watson M."/>
            <person name="Adriaenssens E.M."/>
            <person name="Foster-Nyarko E."/>
            <person name="Jarju S."/>
            <person name="Secka A."/>
            <person name="Antonio M."/>
            <person name="Oren A."/>
            <person name="Chaudhuri R.R."/>
            <person name="La Ragione R."/>
            <person name="Hildebrand F."/>
            <person name="Pallen M.J."/>
        </authorList>
    </citation>
    <scope>NUCLEOTIDE SEQUENCE</scope>
    <source>
        <strain evidence="1">CHK165-10780</strain>
    </source>
</reference>